<dbReference type="EMBL" id="BOPL01000015">
    <property type="protein sequence ID" value="GIK07776.1"/>
    <property type="molecule type" value="Genomic_DNA"/>
</dbReference>
<dbReference type="Pfam" id="PF24385">
    <property type="entry name" value="DSRM_DHX29"/>
    <property type="match status" value="1"/>
</dbReference>
<reference evidence="5 6" key="1">
    <citation type="submission" date="2021-02" db="EMBL/GenBank/DDBJ databases">
        <title>Pan-genome distribution and transcriptional activeness of fungal secondary metabolism genes in Aspergillus section Fumigati.</title>
        <authorList>
            <person name="Takahashi H."/>
            <person name="Umemura M."/>
            <person name="Ninomiya A."/>
            <person name="Kusuya Y."/>
            <person name="Urayama S."/>
            <person name="Shimizu M."/>
            <person name="Watanabe A."/>
            <person name="Kamei K."/>
            <person name="Yaguchi T."/>
            <person name="Hagiwara D."/>
        </authorList>
    </citation>
    <scope>NUCLEOTIDE SEQUENCE [LARGE SCALE GENOMIC DNA]</scope>
    <source>
        <strain evidence="5 6">IFM 47045</strain>
    </source>
</reference>
<evidence type="ECO:0000313" key="5">
    <source>
        <dbReference type="EMBL" id="GIK07776.1"/>
    </source>
</evidence>
<dbReference type="GeneID" id="66931426"/>
<evidence type="ECO:0000259" key="4">
    <source>
        <dbReference type="Pfam" id="PF24385"/>
    </source>
</evidence>
<dbReference type="OrthoDB" id="4479974at2759"/>
<dbReference type="AlphaFoldDB" id="A0A9P3CA32"/>
<keyword evidence="1" id="KW-0378">Hydrolase</keyword>
<evidence type="ECO:0000256" key="3">
    <source>
        <dbReference type="SAM" id="MobiDB-lite"/>
    </source>
</evidence>
<evidence type="ECO:0000256" key="2">
    <source>
        <dbReference type="ARBA" id="ARBA00022806"/>
    </source>
</evidence>
<evidence type="ECO:0000313" key="6">
    <source>
        <dbReference type="Proteomes" id="UP000710440"/>
    </source>
</evidence>
<feature type="compositionally biased region" description="Basic residues" evidence="3">
    <location>
        <begin position="1"/>
        <end position="10"/>
    </location>
</feature>
<dbReference type="GO" id="GO:0016787">
    <property type="term" value="F:hydrolase activity"/>
    <property type="evidence" value="ECO:0007669"/>
    <property type="project" value="UniProtKB-KW"/>
</dbReference>
<feature type="region of interest" description="Disordered" evidence="3">
    <location>
        <begin position="1"/>
        <end position="23"/>
    </location>
</feature>
<feature type="domain" description="ATP-dependent RNA helicase DHX29 DSRM-like" evidence="4">
    <location>
        <begin position="41"/>
        <end position="163"/>
    </location>
</feature>
<keyword evidence="6" id="KW-1185">Reference proteome</keyword>
<proteinExistence type="predicted"/>
<dbReference type="Proteomes" id="UP000710440">
    <property type="component" value="Unassembled WGS sequence"/>
</dbReference>
<name>A0A9P3CA32_ASPVI</name>
<accession>A0A9P3CA32</accession>
<dbReference type="InterPro" id="IPR056328">
    <property type="entry name" value="DSRM_DHX29"/>
</dbReference>
<dbReference type="RefSeq" id="XP_043130962.1">
    <property type="nucleotide sequence ID" value="XM_043275027.1"/>
</dbReference>
<keyword evidence="2" id="KW-0347">Helicase</keyword>
<organism evidence="5 6">
    <name type="scientific">Aspergillus viridinutans</name>
    <dbReference type="NCBI Taxonomy" id="75553"/>
    <lineage>
        <taxon>Eukaryota</taxon>
        <taxon>Fungi</taxon>
        <taxon>Dikarya</taxon>
        <taxon>Ascomycota</taxon>
        <taxon>Pezizomycotina</taxon>
        <taxon>Eurotiomycetes</taxon>
        <taxon>Eurotiomycetidae</taxon>
        <taxon>Eurotiales</taxon>
        <taxon>Aspergillaceae</taxon>
        <taxon>Aspergillus</taxon>
        <taxon>Aspergillus subgen. Fumigati</taxon>
    </lineage>
</organism>
<evidence type="ECO:0000256" key="1">
    <source>
        <dbReference type="ARBA" id="ARBA00022801"/>
    </source>
</evidence>
<dbReference type="GO" id="GO:0004386">
    <property type="term" value="F:helicase activity"/>
    <property type="evidence" value="ECO:0007669"/>
    <property type="project" value="UniProtKB-KW"/>
</dbReference>
<gene>
    <name evidence="5" type="ORF">Aspvir_003444</name>
</gene>
<keyword evidence="2" id="KW-0547">Nucleotide-binding</keyword>
<protein>
    <recommendedName>
        <fullName evidence="4">ATP-dependent RNA helicase DHX29 DSRM-like domain-containing protein</fullName>
    </recommendedName>
</protein>
<sequence length="172" mass="19307">MPKKKTKQKNPRAPPVPPQDGSDECSCTCGCECHAPPSTGMPIHILSDVCHRKGWHEPEYSMTQSVNGYLATVSLRNTLPSGESIVLPFEAPGSLRAAFTDTEEIAKNNMAMYVLFCVGEHNSDLPRGWRGLWKREFEKIKARDIKEGRGWMYSGDLFRAYKSWQDSLLASD</sequence>
<keyword evidence="2" id="KW-0067">ATP-binding</keyword>
<comment type="caution">
    <text evidence="5">The sequence shown here is derived from an EMBL/GenBank/DDBJ whole genome shotgun (WGS) entry which is preliminary data.</text>
</comment>